<proteinExistence type="predicted"/>
<sequence>MMAAEAEKAYEFTEDVSETACEKLSSFRRRRLADKKYEFCEEGEDAENIVPFRLHRRRESSPRLRSPPRHFSPSLITHRRRYHENIHLETPDLLISSPLSPLSSEIHSYSPQSSHIETDKVLRPLNRNTASAFLLSPRDRESSVERVVKCSSKKLQMLENVVLPDHELTPHSLKQSKKEISSPSSGNDPVRCTTELKRRFIEVDDELVSVITDIEGESFYLKYNHVS</sequence>
<name>A0ABQ9HW66_9NEOP</name>
<comment type="caution">
    <text evidence="2">The sequence shown here is derived from an EMBL/GenBank/DDBJ whole genome shotgun (WGS) entry which is preliminary data.</text>
</comment>
<gene>
    <name evidence="2" type="ORF">PR048_008119</name>
</gene>
<organism evidence="2 3">
    <name type="scientific">Dryococelus australis</name>
    <dbReference type="NCBI Taxonomy" id="614101"/>
    <lineage>
        <taxon>Eukaryota</taxon>
        <taxon>Metazoa</taxon>
        <taxon>Ecdysozoa</taxon>
        <taxon>Arthropoda</taxon>
        <taxon>Hexapoda</taxon>
        <taxon>Insecta</taxon>
        <taxon>Pterygota</taxon>
        <taxon>Neoptera</taxon>
        <taxon>Polyneoptera</taxon>
        <taxon>Phasmatodea</taxon>
        <taxon>Verophasmatodea</taxon>
        <taxon>Anareolatae</taxon>
        <taxon>Phasmatidae</taxon>
        <taxon>Eurycanthinae</taxon>
        <taxon>Dryococelus</taxon>
    </lineage>
</organism>
<accession>A0ABQ9HW66</accession>
<dbReference type="Proteomes" id="UP001159363">
    <property type="component" value="Chromosome 3"/>
</dbReference>
<feature type="region of interest" description="Disordered" evidence="1">
    <location>
        <begin position="166"/>
        <end position="191"/>
    </location>
</feature>
<evidence type="ECO:0000313" key="3">
    <source>
        <dbReference type="Proteomes" id="UP001159363"/>
    </source>
</evidence>
<keyword evidence="3" id="KW-1185">Reference proteome</keyword>
<evidence type="ECO:0000256" key="1">
    <source>
        <dbReference type="SAM" id="MobiDB-lite"/>
    </source>
</evidence>
<protein>
    <submittedName>
        <fullName evidence="2">Uncharacterized protein</fullName>
    </submittedName>
</protein>
<reference evidence="2 3" key="1">
    <citation type="submission" date="2023-02" db="EMBL/GenBank/DDBJ databases">
        <title>LHISI_Scaffold_Assembly.</title>
        <authorList>
            <person name="Stuart O.P."/>
            <person name="Cleave R."/>
            <person name="Magrath M.J.L."/>
            <person name="Mikheyev A.S."/>
        </authorList>
    </citation>
    <scope>NUCLEOTIDE SEQUENCE [LARGE SCALE GENOMIC DNA]</scope>
    <source>
        <strain evidence="2">Daus_M_001</strain>
        <tissue evidence="2">Leg muscle</tissue>
    </source>
</reference>
<evidence type="ECO:0000313" key="2">
    <source>
        <dbReference type="EMBL" id="KAJ8888627.1"/>
    </source>
</evidence>
<dbReference type="EMBL" id="JARBHB010000003">
    <property type="protein sequence ID" value="KAJ8888627.1"/>
    <property type="molecule type" value="Genomic_DNA"/>
</dbReference>